<comment type="caution">
    <text evidence="1">The sequence shown here is derived from an EMBL/GenBank/DDBJ whole genome shotgun (WGS) entry which is preliminary data.</text>
</comment>
<organism evidence="1">
    <name type="scientific">Ophidiomyces ophidiicola</name>
    <dbReference type="NCBI Taxonomy" id="1387563"/>
    <lineage>
        <taxon>Eukaryota</taxon>
        <taxon>Fungi</taxon>
        <taxon>Dikarya</taxon>
        <taxon>Ascomycota</taxon>
        <taxon>Pezizomycotina</taxon>
        <taxon>Eurotiomycetes</taxon>
        <taxon>Eurotiomycetidae</taxon>
        <taxon>Onygenales</taxon>
        <taxon>Onygenaceae</taxon>
        <taxon>Ophidiomyces</taxon>
    </lineage>
</organism>
<reference evidence="1" key="1">
    <citation type="journal article" date="2022" name="bioRxiv">
        <title>Population genetic analysis of Ophidiomyces ophidiicola, the causative agent of snake fungal disease, indicates recent introductions to the USA.</title>
        <authorList>
            <person name="Ladner J.T."/>
            <person name="Palmer J.M."/>
            <person name="Ettinger C.L."/>
            <person name="Stajich J.E."/>
            <person name="Farrell T.M."/>
            <person name="Glorioso B.M."/>
            <person name="Lawson B."/>
            <person name="Price S.J."/>
            <person name="Stengle A.G."/>
            <person name="Grear D.A."/>
            <person name="Lorch J.M."/>
        </authorList>
    </citation>
    <scope>NUCLEOTIDE SEQUENCE</scope>
    <source>
        <strain evidence="1">NWHC 24266-5</strain>
    </source>
</reference>
<accession>A0ACB8V8V7</accession>
<sequence>MTFVLEGLNSLQQYALSWVYAKKETSSMAKKLGVVSSANINAAAIIYPSKSHPDVCLYGVASRDVSKAAAYARKYGFQKHYGSYQALLDDPDISIVYISLPNGMHFEWAKKAMIAGKHVLCEKPLASNAEEAKELARMAKLKKLVLEEALHWQFHPAAHKFREIIEYGNYGKILSTAAWMTSSIGIPEGDIRWNFDLGGGSLMDQTYALSFTRYAIHTPHCPKTVLSAVCRPSKNDPRVDAAMHAHLLFTSPTEPSYSIQSRIYTDMSRKWTFFGLLPRLWELPSIEVEMANATIFFHNALMPHLYHYISVTDKRTGKIDYFTQFFGGPLWGDKWTTGGKGGHLSWSTYRWQLEAFMDKIRGKEPPCWITNEDSISQMEGIDAIYKAAGLPKRGMGEKNG</sequence>
<proteinExistence type="predicted"/>
<dbReference type="EMBL" id="JALBCA010000002">
    <property type="protein sequence ID" value="KAI2393470.1"/>
    <property type="molecule type" value="Genomic_DNA"/>
</dbReference>
<name>A0ACB8V8V7_9EURO</name>
<protein>
    <submittedName>
        <fullName evidence="1">Uncharacterized protein</fullName>
    </submittedName>
</protein>
<gene>
    <name evidence="1" type="ORF">LOY88_000070</name>
</gene>
<evidence type="ECO:0000313" key="1">
    <source>
        <dbReference type="EMBL" id="KAI2393470.1"/>
    </source>
</evidence>